<dbReference type="Gene3D" id="3.30.460.90">
    <property type="match status" value="1"/>
</dbReference>
<keyword evidence="10" id="KW-0342">GTP-binding</keyword>
<feature type="domain" description="Mab-21-like HhH/H2TH-like" evidence="13">
    <location>
        <begin position="256"/>
        <end position="346"/>
    </location>
</feature>
<accession>A0AAJ7E862</accession>
<comment type="cofactor">
    <cofactor evidence="1">
        <name>Mn(2+)</name>
        <dbReference type="ChEBI" id="CHEBI:29035"/>
    </cofactor>
</comment>
<keyword evidence="11" id="KW-0464">Manganese</keyword>
<keyword evidence="6" id="KW-0479">Metal-binding</keyword>
<comment type="similarity">
    <text evidence="3">Belongs to the mab-21 family.</text>
</comment>
<sequence length="378" mass="44113">MEEVLQDLNRQFIRLKARDKKCNNIILHSVLEDIISRMRACDNLFDSMNPRLDYLGSYYDGLRVGNPNEYDINVILRIPIDDNKIILDARESECGHTCIILPSEFRRLAKTQVTATKGFLKTLMWCDTKHRFSVTKFRSWIQSVVDTTLNTLPVKDGKRFIKINNSSYFIESKRSGPANTINIIKCNNTVIDVDLVPTFAITLPKKPINSSILFNKVNATNIQQYFVVPKPTQNDFSWRLTFPIQERLLIRSKNNLKSTVRILKHLRDVQGFTKLSSYYIKTLFLWEIIPENEVMWRNKSLSFLVIYMLKKLRDCLVKGEIKNYWCPEHNLIEKIKKNTCQNWGNRLNVIVNALEKKGKGNANIVLEYFTRNKKDPAE</sequence>
<evidence type="ECO:0000256" key="6">
    <source>
        <dbReference type="ARBA" id="ARBA00022723"/>
    </source>
</evidence>
<evidence type="ECO:0000313" key="14">
    <source>
        <dbReference type="RefSeq" id="XP_013166729.1"/>
    </source>
</evidence>
<dbReference type="InterPro" id="IPR046906">
    <property type="entry name" value="Mab-21_HhH/H2TH-like"/>
</dbReference>
<evidence type="ECO:0000259" key="12">
    <source>
        <dbReference type="Pfam" id="PF03281"/>
    </source>
</evidence>
<dbReference type="RefSeq" id="XP_013166729.1">
    <property type="nucleotide sequence ID" value="XM_013311275.1"/>
</dbReference>
<dbReference type="Proteomes" id="UP000694872">
    <property type="component" value="Unplaced"/>
</dbReference>
<comment type="cofactor">
    <cofactor evidence="2">
        <name>Mg(2+)</name>
        <dbReference type="ChEBI" id="CHEBI:18420"/>
    </cofactor>
</comment>
<dbReference type="AlphaFoldDB" id="A0AAJ7E862"/>
<gene>
    <name evidence="14" type="primary">LOC106117152</name>
</gene>
<evidence type="ECO:0000256" key="3">
    <source>
        <dbReference type="ARBA" id="ARBA00008307"/>
    </source>
</evidence>
<evidence type="ECO:0000256" key="5">
    <source>
        <dbReference type="ARBA" id="ARBA00022695"/>
    </source>
</evidence>
<evidence type="ECO:0000256" key="4">
    <source>
        <dbReference type="ARBA" id="ARBA00022679"/>
    </source>
</evidence>
<evidence type="ECO:0000256" key="7">
    <source>
        <dbReference type="ARBA" id="ARBA00022741"/>
    </source>
</evidence>
<proteinExistence type="inferred from homology"/>
<dbReference type="Pfam" id="PF20266">
    <property type="entry name" value="Mab-21_C"/>
    <property type="match status" value="1"/>
</dbReference>
<dbReference type="InterPro" id="IPR046903">
    <property type="entry name" value="Mab-21-like_nuc_Trfase"/>
</dbReference>
<evidence type="ECO:0000256" key="10">
    <source>
        <dbReference type="ARBA" id="ARBA00023134"/>
    </source>
</evidence>
<dbReference type="GO" id="GO:0005524">
    <property type="term" value="F:ATP binding"/>
    <property type="evidence" value="ECO:0007669"/>
    <property type="project" value="UniProtKB-KW"/>
</dbReference>
<dbReference type="KEGG" id="pxu:106117152"/>
<dbReference type="PANTHER" id="PTHR10656">
    <property type="entry name" value="CELL FATE DETERMINING PROTEIN MAB21-RELATED"/>
    <property type="match status" value="1"/>
</dbReference>
<feature type="domain" description="Mab-21-like nucleotidyltransferase" evidence="12">
    <location>
        <begin position="58"/>
        <end position="251"/>
    </location>
</feature>
<dbReference type="GO" id="GO:0046872">
    <property type="term" value="F:metal ion binding"/>
    <property type="evidence" value="ECO:0007669"/>
    <property type="project" value="UniProtKB-KW"/>
</dbReference>
<evidence type="ECO:0000256" key="11">
    <source>
        <dbReference type="ARBA" id="ARBA00023211"/>
    </source>
</evidence>
<protein>
    <submittedName>
        <fullName evidence="14">Uncharacterized protein LOC106117152 isoform X1</fullName>
    </submittedName>
</protein>
<name>A0AAJ7E862_PAPXU</name>
<dbReference type="InterPro" id="IPR024810">
    <property type="entry name" value="MAB21L/cGLR"/>
</dbReference>
<dbReference type="SMART" id="SM01265">
    <property type="entry name" value="Mab-21"/>
    <property type="match status" value="1"/>
</dbReference>
<keyword evidence="5" id="KW-0548">Nucleotidyltransferase</keyword>
<evidence type="ECO:0000256" key="8">
    <source>
        <dbReference type="ARBA" id="ARBA00022840"/>
    </source>
</evidence>
<organism evidence="14">
    <name type="scientific">Papilio xuthus</name>
    <name type="common">Asian swallowtail butterfly</name>
    <dbReference type="NCBI Taxonomy" id="66420"/>
    <lineage>
        <taxon>Eukaryota</taxon>
        <taxon>Metazoa</taxon>
        <taxon>Ecdysozoa</taxon>
        <taxon>Arthropoda</taxon>
        <taxon>Hexapoda</taxon>
        <taxon>Insecta</taxon>
        <taxon>Pterygota</taxon>
        <taxon>Neoptera</taxon>
        <taxon>Endopterygota</taxon>
        <taxon>Lepidoptera</taxon>
        <taxon>Glossata</taxon>
        <taxon>Ditrysia</taxon>
        <taxon>Papilionoidea</taxon>
        <taxon>Papilionidae</taxon>
        <taxon>Papilioninae</taxon>
        <taxon>Papilio</taxon>
    </lineage>
</organism>
<dbReference type="GO" id="GO:0016779">
    <property type="term" value="F:nucleotidyltransferase activity"/>
    <property type="evidence" value="ECO:0007669"/>
    <property type="project" value="UniProtKB-KW"/>
</dbReference>
<dbReference type="GO" id="GO:0005525">
    <property type="term" value="F:GTP binding"/>
    <property type="evidence" value="ECO:0007669"/>
    <property type="project" value="UniProtKB-KW"/>
</dbReference>
<dbReference type="Gene3D" id="1.10.1410.40">
    <property type="match status" value="1"/>
</dbReference>
<dbReference type="PANTHER" id="PTHR10656:SF42">
    <property type="entry name" value="CYCLIC GMP-AMP SYNTHASE-LIKE PROTEIN-RELATED"/>
    <property type="match status" value="1"/>
</dbReference>
<evidence type="ECO:0000256" key="2">
    <source>
        <dbReference type="ARBA" id="ARBA00001946"/>
    </source>
</evidence>
<dbReference type="Pfam" id="PF03281">
    <property type="entry name" value="Mab-21"/>
    <property type="match status" value="1"/>
</dbReference>
<keyword evidence="8" id="KW-0067">ATP-binding</keyword>
<evidence type="ECO:0000256" key="9">
    <source>
        <dbReference type="ARBA" id="ARBA00022842"/>
    </source>
</evidence>
<keyword evidence="4" id="KW-0808">Transferase</keyword>
<reference evidence="14" key="1">
    <citation type="submission" date="2025-08" db="UniProtKB">
        <authorList>
            <consortium name="RefSeq"/>
        </authorList>
    </citation>
    <scope>IDENTIFICATION</scope>
</reference>
<keyword evidence="9" id="KW-0460">Magnesium</keyword>
<evidence type="ECO:0000256" key="1">
    <source>
        <dbReference type="ARBA" id="ARBA00001936"/>
    </source>
</evidence>
<evidence type="ECO:0000259" key="13">
    <source>
        <dbReference type="Pfam" id="PF20266"/>
    </source>
</evidence>
<keyword evidence="7" id="KW-0547">Nucleotide-binding</keyword>
<dbReference type="GeneID" id="106117152"/>